<evidence type="ECO:0000256" key="2">
    <source>
        <dbReference type="ARBA" id="ARBA00023125"/>
    </source>
</evidence>
<protein>
    <submittedName>
        <fullName evidence="5">MarR family winged helix-turn-helix transcriptional regulator</fullName>
    </submittedName>
</protein>
<dbReference type="SUPFAM" id="SSF46785">
    <property type="entry name" value="Winged helix' DNA-binding domain"/>
    <property type="match status" value="1"/>
</dbReference>
<evidence type="ECO:0000313" key="6">
    <source>
        <dbReference type="Proteomes" id="UP001139409"/>
    </source>
</evidence>
<dbReference type="InterPro" id="IPR036388">
    <property type="entry name" value="WH-like_DNA-bd_sf"/>
</dbReference>
<keyword evidence="1" id="KW-0805">Transcription regulation</keyword>
<dbReference type="GO" id="GO:0003677">
    <property type="term" value="F:DNA binding"/>
    <property type="evidence" value="ECO:0007669"/>
    <property type="project" value="UniProtKB-KW"/>
</dbReference>
<evidence type="ECO:0000256" key="1">
    <source>
        <dbReference type="ARBA" id="ARBA00023015"/>
    </source>
</evidence>
<keyword evidence="3" id="KW-0804">Transcription</keyword>
<evidence type="ECO:0000256" key="3">
    <source>
        <dbReference type="ARBA" id="ARBA00023163"/>
    </source>
</evidence>
<evidence type="ECO:0000259" key="4">
    <source>
        <dbReference type="PROSITE" id="PS50995"/>
    </source>
</evidence>
<keyword evidence="2" id="KW-0238">DNA-binding</keyword>
<accession>A0A9X1HZC5</accession>
<feature type="domain" description="HTH marR-type" evidence="4">
    <location>
        <begin position="8"/>
        <end position="142"/>
    </location>
</feature>
<evidence type="ECO:0000313" key="5">
    <source>
        <dbReference type="EMBL" id="MCA6079214.1"/>
    </source>
</evidence>
<gene>
    <name evidence="5" type="ORF">LDX50_30355</name>
</gene>
<sequence>MKDPGSLGNNVLYLAGHITKTIHNQLTAAFAANQIPLTVEQFSLLSTLWYNDGMNQQSLAAALNRDKTTIARMVQIMEKNDLLVKVADKTDLRNKLIYTTNKGKKLQEKAVALAGQLYIRALEGLDESSLSKTVQLLQNIHKNLIS</sequence>
<dbReference type="Proteomes" id="UP001139409">
    <property type="component" value="Unassembled WGS sequence"/>
</dbReference>
<dbReference type="PROSITE" id="PS50995">
    <property type="entry name" value="HTH_MARR_2"/>
    <property type="match status" value="1"/>
</dbReference>
<reference evidence="5" key="1">
    <citation type="submission" date="2021-09" db="EMBL/GenBank/DDBJ databases">
        <title>Fulvivirga sp. isolated from coastal sediment.</title>
        <authorList>
            <person name="Yu H."/>
        </authorList>
    </citation>
    <scope>NUCLEOTIDE SEQUENCE</scope>
    <source>
        <strain evidence="5">1062</strain>
    </source>
</reference>
<dbReference type="InterPro" id="IPR000835">
    <property type="entry name" value="HTH_MarR-typ"/>
</dbReference>
<dbReference type="PANTHER" id="PTHR42756">
    <property type="entry name" value="TRANSCRIPTIONAL REGULATOR, MARR"/>
    <property type="match status" value="1"/>
</dbReference>
<dbReference type="EMBL" id="JAIXNE010000011">
    <property type="protein sequence ID" value="MCA6079214.1"/>
    <property type="molecule type" value="Genomic_DNA"/>
</dbReference>
<dbReference type="PANTHER" id="PTHR42756:SF1">
    <property type="entry name" value="TRANSCRIPTIONAL REPRESSOR OF EMRAB OPERON"/>
    <property type="match status" value="1"/>
</dbReference>
<proteinExistence type="predicted"/>
<keyword evidence="6" id="KW-1185">Reference proteome</keyword>
<dbReference type="Gene3D" id="1.10.10.10">
    <property type="entry name" value="Winged helix-like DNA-binding domain superfamily/Winged helix DNA-binding domain"/>
    <property type="match status" value="1"/>
</dbReference>
<comment type="caution">
    <text evidence="5">The sequence shown here is derived from an EMBL/GenBank/DDBJ whole genome shotgun (WGS) entry which is preliminary data.</text>
</comment>
<dbReference type="InterPro" id="IPR036390">
    <property type="entry name" value="WH_DNA-bd_sf"/>
</dbReference>
<dbReference type="SMART" id="SM00347">
    <property type="entry name" value="HTH_MARR"/>
    <property type="match status" value="1"/>
</dbReference>
<dbReference type="Pfam" id="PF01047">
    <property type="entry name" value="MarR"/>
    <property type="match status" value="1"/>
</dbReference>
<organism evidence="5 6">
    <name type="scientific">Fulvivirga sedimenti</name>
    <dbReference type="NCBI Taxonomy" id="2879465"/>
    <lineage>
        <taxon>Bacteria</taxon>
        <taxon>Pseudomonadati</taxon>
        <taxon>Bacteroidota</taxon>
        <taxon>Cytophagia</taxon>
        <taxon>Cytophagales</taxon>
        <taxon>Fulvivirgaceae</taxon>
        <taxon>Fulvivirga</taxon>
    </lineage>
</organism>
<dbReference type="AlphaFoldDB" id="A0A9X1HZC5"/>
<name>A0A9X1HZC5_9BACT</name>
<dbReference type="GO" id="GO:0003700">
    <property type="term" value="F:DNA-binding transcription factor activity"/>
    <property type="evidence" value="ECO:0007669"/>
    <property type="project" value="InterPro"/>
</dbReference>
<dbReference type="RefSeq" id="WP_225700073.1">
    <property type="nucleotide sequence ID" value="NZ_JAIXNE010000011.1"/>
</dbReference>